<organism evidence="2 3">
    <name type="scientific">Microbacterium testaceum</name>
    <name type="common">Aureobacterium testaceum</name>
    <name type="synonym">Brevibacterium testaceum</name>
    <dbReference type="NCBI Taxonomy" id="2033"/>
    <lineage>
        <taxon>Bacteria</taxon>
        <taxon>Bacillati</taxon>
        <taxon>Actinomycetota</taxon>
        <taxon>Actinomycetes</taxon>
        <taxon>Micrococcales</taxon>
        <taxon>Microbacteriaceae</taxon>
        <taxon>Microbacterium</taxon>
    </lineage>
</organism>
<evidence type="ECO:0000256" key="1">
    <source>
        <dbReference type="SAM" id="Phobius"/>
    </source>
</evidence>
<evidence type="ECO:0000313" key="3">
    <source>
        <dbReference type="Proteomes" id="UP000075025"/>
    </source>
</evidence>
<feature type="transmembrane region" description="Helical" evidence="1">
    <location>
        <begin position="30"/>
        <end position="51"/>
    </location>
</feature>
<dbReference type="EMBL" id="LDRT01000021">
    <property type="protein sequence ID" value="KTR95919.1"/>
    <property type="molecule type" value="Genomic_DNA"/>
</dbReference>
<keyword evidence="1" id="KW-0472">Membrane</keyword>
<comment type="caution">
    <text evidence="2">The sequence shown here is derived from an EMBL/GenBank/DDBJ whole genome shotgun (WGS) entry which is preliminary data.</text>
</comment>
<sequence>MEILLGLIVGAVIGLGVHFALPHRVVRGVALAPFAGAAASAVMWTVLTWAGHTVSSPLLWLVVIAAPALTTLALVPLLSWTRLRRDAADRARLGI</sequence>
<dbReference type="PATRIC" id="fig|2033.6.peg.1606"/>
<keyword evidence="1" id="KW-1133">Transmembrane helix</keyword>
<dbReference type="RefSeq" id="WP_058622810.1">
    <property type="nucleotide sequence ID" value="NZ_LDRT01000021.1"/>
</dbReference>
<dbReference type="AlphaFoldDB" id="A0A147F0F0"/>
<proteinExistence type="predicted"/>
<reference evidence="2 3" key="1">
    <citation type="journal article" date="2016" name="Front. Microbiol.">
        <title>Genomic Resource of Rice Seed Associated Bacteria.</title>
        <authorList>
            <person name="Midha S."/>
            <person name="Bansal K."/>
            <person name="Sharma S."/>
            <person name="Kumar N."/>
            <person name="Patil P.P."/>
            <person name="Chaudhry V."/>
            <person name="Patil P.B."/>
        </authorList>
    </citation>
    <scope>NUCLEOTIDE SEQUENCE [LARGE SCALE GENOMIC DNA]</scope>
    <source>
        <strain evidence="2 3">NS220</strain>
    </source>
</reference>
<evidence type="ECO:0008006" key="4">
    <source>
        <dbReference type="Google" id="ProtNLM"/>
    </source>
</evidence>
<accession>A0A147F0F0</accession>
<feature type="transmembrane region" description="Helical" evidence="1">
    <location>
        <begin position="58"/>
        <end position="80"/>
    </location>
</feature>
<protein>
    <recommendedName>
        <fullName evidence="4">Integral membrane protein</fullName>
    </recommendedName>
</protein>
<name>A0A147F0F0_MICTE</name>
<gene>
    <name evidence="2" type="ORF">NS220_04020</name>
</gene>
<keyword evidence="1" id="KW-0812">Transmembrane</keyword>
<evidence type="ECO:0000313" key="2">
    <source>
        <dbReference type="EMBL" id="KTR95919.1"/>
    </source>
</evidence>
<dbReference type="Proteomes" id="UP000075025">
    <property type="component" value="Unassembled WGS sequence"/>
</dbReference>